<dbReference type="OrthoDB" id="9800865at2"/>
<dbReference type="PIRSF" id="PIRSF006769">
    <property type="entry name" value="RibD"/>
    <property type="match status" value="1"/>
</dbReference>
<dbReference type="PATRIC" id="fig|1423790.3.peg.1480"/>
<dbReference type="NCBIfam" id="TIGR00326">
    <property type="entry name" value="eubact_ribD"/>
    <property type="match status" value="1"/>
</dbReference>
<feature type="domain" description="CMP/dCMP-type deaminase" evidence="18">
    <location>
        <begin position="2"/>
        <end position="125"/>
    </location>
</feature>
<evidence type="ECO:0000256" key="4">
    <source>
        <dbReference type="ARBA" id="ARBA00005259"/>
    </source>
</evidence>
<proteinExistence type="inferred from homology"/>
<dbReference type="eggNOG" id="COG1985">
    <property type="taxonomic scope" value="Bacteria"/>
</dbReference>
<feature type="binding site" evidence="16">
    <location>
        <position position="197"/>
    </location>
    <ligand>
        <name>NADP(+)</name>
        <dbReference type="ChEBI" id="CHEBI:58349"/>
    </ligand>
</feature>
<feature type="binding site" evidence="16">
    <location>
        <position position="201"/>
    </location>
    <ligand>
        <name>NADP(+)</name>
        <dbReference type="ChEBI" id="CHEBI:58349"/>
    </ligand>
</feature>
<comment type="caution">
    <text evidence="19">The sequence shown here is derived from an EMBL/GenBank/DDBJ whole genome shotgun (WGS) entry which is preliminary data.</text>
</comment>
<dbReference type="SUPFAM" id="SSF53597">
    <property type="entry name" value="Dihydrofolate reductase-like"/>
    <property type="match status" value="1"/>
</dbReference>
<evidence type="ECO:0000256" key="8">
    <source>
        <dbReference type="ARBA" id="ARBA00022833"/>
    </source>
</evidence>
<comment type="catalytic activity">
    <reaction evidence="13 14">
        <text>2,5-diamino-6-hydroxy-4-(5-phosphoribosylamino)-pyrimidine + H2O + H(+) = 5-amino-6-(5-phospho-D-ribosylamino)uracil + NH4(+)</text>
        <dbReference type="Rhea" id="RHEA:21868"/>
        <dbReference type="ChEBI" id="CHEBI:15377"/>
        <dbReference type="ChEBI" id="CHEBI:15378"/>
        <dbReference type="ChEBI" id="CHEBI:28938"/>
        <dbReference type="ChEBI" id="CHEBI:58453"/>
        <dbReference type="ChEBI" id="CHEBI:58614"/>
        <dbReference type="EC" id="3.5.4.26"/>
    </reaction>
</comment>
<dbReference type="Pfam" id="PF00383">
    <property type="entry name" value="dCMP_cyt_deam_1"/>
    <property type="match status" value="1"/>
</dbReference>
<evidence type="ECO:0000256" key="12">
    <source>
        <dbReference type="ARBA" id="ARBA00049861"/>
    </source>
</evidence>
<dbReference type="PANTHER" id="PTHR38011">
    <property type="entry name" value="DIHYDROFOLATE REDUCTASE FAMILY PROTEIN (AFU_ORTHOLOGUE AFUA_8G06820)"/>
    <property type="match status" value="1"/>
</dbReference>
<evidence type="ECO:0000256" key="7">
    <source>
        <dbReference type="ARBA" id="ARBA00022723"/>
    </source>
</evidence>
<dbReference type="GO" id="GO:0008270">
    <property type="term" value="F:zinc ion binding"/>
    <property type="evidence" value="ECO:0007669"/>
    <property type="project" value="InterPro"/>
</dbReference>
<reference evidence="19 20" key="1">
    <citation type="submission" date="2012-06" db="EMBL/GenBank/DDBJ databases">
        <title>Draft Genome Sequence of Lactobacillus pasteurii CRBIP 24.76T.</title>
        <authorList>
            <person name="Cousin S."/>
            <person name="Bouchier C."/>
            <person name="Loux V."/>
            <person name="Ma L."/>
            <person name="Creno S."/>
            <person name="Bizet C."/>
            <person name="Clermont D."/>
        </authorList>
    </citation>
    <scope>NUCLEOTIDE SEQUENCE [LARGE SCALE GENOMIC DNA]</scope>
    <source>
        <strain evidence="20">CRBIP 24.76T</strain>
    </source>
</reference>
<feature type="binding site" evidence="16">
    <location>
        <position position="205"/>
    </location>
    <ligand>
        <name>substrate</name>
    </ligand>
</feature>
<keyword evidence="10 14" id="KW-0560">Oxidoreductase</keyword>
<evidence type="ECO:0000256" key="9">
    <source>
        <dbReference type="ARBA" id="ARBA00022857"/>
    </source>
</evidence>
<evidence type="ECO:0000256" key="3">
    <source>
        <dbReference type="ARBA" id="ARBA00004910"/>
    </source>
</evidence>
<dbReference type="AlphaFoldDB" id="I7LBE8"/>
<dbReference type="Pfam" id="PF01872">
    <property type="entry name" value="RibD_C"/>
    <property type="match status" value="1"/>
</dbReference>
<dbReference type="Gene3D" id="3.40.430.10">
    <property type="entry name" value="Dihydrofolate Reductase, subunit A"/>
    <property type="match status" value="1"/>
</dbReference>
<feature type="binding site" evidence="17">
    <location>
        <position position="86"/>
    </location>
    <ligand>
        <name>Zn(2+)</name>
        <dbReference type="ChEBI" id="CHEBI:29105"/>
        <note>catalytic</note>
    </ligand>
</feature>
<evidence type="ECO:0000256" key="14">
    <source>
        <dbReference type="PIRNR" id="PIRNR006769"/>
    </source>
</evidence>
<dbReference type="PROSITE" id="PS51747">
    <property type="entry name" value="CYT_DCMP_DEAMINASES_2"/>
    <property type="match status" value="1"/>
</dbReference>
<evidence type="ECO:0000256" key="11">
    <source>
        <dbReference type="ARBA" id="ARBA00023268"/>
    </source>
</evidence>
<evidence type="ECO:0000256" key="1">
    <source>
        <dbReference type="ARBA" id="ARBA00002151"/>
    </source>
</evidence>
<comment type="similarity">
    <text evidence="5 14">In the C-terminal section; belongs to the HTP reductase family.</text>
</comment>
<comment type="cofactor">
    <cofactor evidence="14 17">
        <name>Zn(2+)</name>
        <dbReference type="ChEBI" id="CHEBI:29105"/>
    </cofactor>
    <text evidence="14 17">Binds 1 zinc ion.</text>
</comment>
<feature type="binding site" evidence="16">
    <location>
        <position position="185"/>
    </location>
    <ligand>
        <name>substrate</name>
    </ligand>
</feature>
<name>I7LBE8_9LACO</name>
<comment type="pathway">
    <text evidence="3 14">Cofactor biosynthesis; riboflavin biosynthesis; 5-amino-6-(D-ribitylamino)uracil from GTP: step 3/4.</text>
</comment>
<evidence type="ECO:0000259" key="18">
    <source>
        <dbReference type="PROSITE" id="PS51747"/>
    </source>
</evidence>
<keyword evidence="8 14" id="KW-0862">Zinc</keyword>
<dbReference type="GO" id="GO:0009231">
    <property type="term" value="P:riboflavin biosynthetic process"/>
    <property type="evidence" value="ECO:0007669"/>
    <property type="project" value="UniProtKB-UniPathway"/>
</dbReference>
<keyword evidence="20" id="KW-1185">Reference proteome</keyword>
<dbReference type="RefSeq" id="WP_009560068.1">
    <property type="nucleotide sequence ID" value="NZ_AYZN01000005.1"/>
</dbReference>
<dbReference type="EC" id="3.5.4.26" evidence="14"/>
<keyword evidence="11" id="KW-0511">Multifunctional enzyme</keyword>
<dbReference type="eggNOG" id="COG0117">
    <property type="taxonomic scope" value="Bacteria"/>
</dbReference>
<evidence type="ECO:0000256" key="17">
    <source>
        <dbReference type="PIRSR" id="PIRSR006769-3"/>
    </source>
</evidence>
<evidence type="ECO:0000256" key="6">
    <source>
        <dbReference type="ARBA" id="ARBA00022619"/>
    </source>
</evidence>
<dbReference type="Proteomes" id="UP000009311">
    <property type="component" value="Unassembled WGS sequence"/>
</dbReference>
<dbReference type="InterPro" id="IPR004794">
    <property type="entry name" value="Eubact_RibD"/>
</dbReference>
<gene>
    <name evidence="19" type="ORF">BN53_05360</name>
</gene>
<evidence type="ECO:0000313" key="20">
    <source>
        <dbReference type="Proteomes" id="UP000009311"/>
    </source>
</evidence>
<dbReference type="InterPro" id="IPR016192">
    <property type="entry name" value="APOBEC/CMP_deaminase_Zn-bd"/>
</dbReference>
<dbReference type="EMBL" id="CAKD01000022">
    <property type="protein sequence ID" value="CCI85516.1"/>
    <property type="molecule type" value="Genomic_DNA"/>
</dbReference>
<dbReference type="EC" id="1.1.1.193" evidence="14"/>
<evidence type="ECO:0000256" key="16">
    <source>
        <dbReference type="PIRSR" id="PIRSR006769-2"/>
    </source>
</evidence>
<evidence type="ECO:0000256" key="13">
    <source>
        <dbReference type="ARBA" id="ARBA00049886"/>
    </source>
</evidence>
<comment type="catalytic activity">
    <reaction evidence="12 14">
        <text>5-amino-6-(5-phospho-D-ribitylamino)uracil + NADP(+) = 5-amino-6-(5-phospho-D-ribosylamino)uracil + NADPH + H(+)</text>
        <dbReference type="Rhea" id="RHEA:17845"/>
        <dbReference type="ChEBI" id="CHEBI:15378"/>
        <dbReference type="ChEBI" id="CHEBI:57783"/>
        <dbReference type="ChEBI" id="CHEBI:58349"/>
        <dbReference type="ChEBI" id="CHEBI:58421"/>
        <dbReference type="ChEBI" id="CHEBI:58453"/>
        <dbReference type="EC" id="1.1.1.193"/>
    </reaction>
</comment>
<dbReference type="InterPro" id="IPR002734">
    <property type="entry name" value="RibDG_C"/>
</dbReference>
<accession>I7LBE8</accession>
<dbReference type="InterPro" id="IPR016193">
    <property type="entry name" value="Cytidine_deaminase-like"/>
</dbReference>
<comment type="pathway">
    <text evidence="2 14">Cofactor biosynthesis; riboflavin biosynthesis; 5-amino-6-(D-ribitylamino)uracil from GTP: step 2/4.</text>
</comment>
<evidence type="ECO:0000256" key="10">
    <source>
        <dbReference type="ARBA" id="ARBA00023002"/>
    </source>
</evidence>
<evidence type="ECO:0000256" key="2">
    <source>
        <dbReference type="ARBA" id="ARBA00004882"/>
    </source>
</evidence>
<sequence>MNQDYHFMDLAIQEAIKGRYQTWQNPMVGAVIVKNRQILATGYHQHFGDSHAERDAISKLTFEQLSNSTLYVTLEPCSHYGKQPPCADLIIKSQIKRVVIAQVDPHSLVTGKGIQKLKDAGIEVVTGIRANAAQALNYFYTFFYQHHRPWISLKQAISLDHKLGLTNQRTAITNSKVYEKVHQERSDYQAIIIGSNTAMIDNPSLHSSQVSDYPPIRVVLDRRGRLFKRPDLKLFTDQSQATWIFTQHPELFSNLHNSWVKIFQTDGTIEDVVNQLTKVGIQSLYVEGGAKIHQAFWQTGLVDELITYQAPVLLGKDGYDAFTPDNTVLFTDLKLKQLANNFRIEGKLSHV</sequence>
<dbReference type="InterPro" id="IPR050765">
    <property type="entry name" value="Riboflavin_Biosynth_HTPR"/>
</dbReference>
<protein>
    <recommendedName>
        <fullName evidence="14">Riboflavin biosynthesis protein RibD</fullName>
    </recommendedName>
    <domain>
        <recommendedName>
            <fullName evidence="14">Diaminohydroxyphosphoribosylaminopyrimidine deaminase</fullName>
            <shortName evidence="14">DRAP deaminase</shortName>
            <ecNumber evidence="14">3.5.4.26</ecNumber>
        </recommendedName>
        <alternativeName>
            <fullName evidence="14">Riboflavin-specific deaminase</fullName>
        </alternativeName>
    </domain>
    <domain>
        <recommendedName>
            <fullName evidence="14">5-amino-6-(5-phosphoribosylamino)uracil reductase</fullName>
            <ecNumber evidence="14">1.1.1.193</ecNumber>
        </recommendedName>
        <alternativeName>
            <fullName evidence="14">HTP reductase</fullName>
        </alternativeName>
    </domain>
</protein>
<keyword evidence="7 14" id="KW-0479">Metal-binding</keyword>
<feature type="binding site" evidence="17">
    <location>
        <position position="77"/>
    </location>
    <ligand>
        <name>Zn(2+)</name>
        <dbReference type="ChEBI" id="CHEBI:29105"/>
        <note>catalytic</note>
    </ligand>
</feature>
<evidence type="ECO:0000313" key="19">
    <source>
        <dbReference type="EMBL" id="CCI85516.1"/>
    </source>
</evidence>
<feature type="binding site" evidence="17">
    <location>
        <position position="51"/>
    </location>
    <ligand>
        <name>Zn(2+)</name>
        <dbReference type="ChEBI" id="CHEBI:29105"/>
        <note>catalytic</note>
    </ligand>
</feature>
<feature type="binding site" evidence="16">
    <location>
        <position position="287"/>
    </location>
    <ligand>
        <name>substrate</name>
    </ligand>
</feature>
<keyword evidence="9 14" id="KW-0521">NADP</keyword>
<dbReference type="InterPro" id="IPR002125">
    <property type="entry name" value="CMP_dCMP_dom"/>
</dbReference>
<evidence type="ECO:0000256" key="15">
    <source>
        <dbReference type="PIRSR" id="PIRSR006769-1"/>
    </source>
</evidence>
<dbReference type="PANTHER" id="PTHR38011:SF7">
    <property type="entry name" value="2,5-DIAMINO-6-RIBOSYLAMINO-4(3H)-PYRIMIDINONE 5'-PHOSPHATE REDUCTASE"/>
    <property type="match status" value="1"/>
</dbReference>
<dbReference type="STRING" id="1423790.BN53_05360"/>
<feature type="binding site" evidence="16">
    <location>
        <position position="156"/>
    </location>
    <ligand>
        <name>NADP(+)</name>
        <dbReference type="ChEBI" id="CHEBI:58349"/>
    </ligand>
</feature>
<dbReference type="GO" id="GO:0008835">
    <property type="term" value="F:diaminohydroxyphosphoribosylaminopyrimidine deaminase activity"/>
    <property type="evidence" value="ECO:0007669"/>
    <property type="project" value="UniProtKB-EC"/>
</dbReference>
<evidence type="ECO:0000256" key="5">
    <source>
        <dbReference type="ARBA" id="ARBA00007417"/>
    </source>
</evidence>
<comment type="similarity">
    <text evidence="4 14">In the N-terminal section; belongs to the cytidine and deoxycytidylate deaminase family.</text>
</comment>
<dbReference type="CDD" id="cd01284">
    <property type="entry name" value="Riboflavin_deaminase-reductase"/>
    <property type="match status" value="1"/>
</dbReference>
<organism evidence="19 20">
    <name type="scientific">Lactobacillus pasteurii DSM 23907 = CRBIP 24.76</name>
    <dbReference type="NCBI Taxonomy" id="1423790"/>
    <lineage>
        <taxon>Bacteria</taxon>
        <taxon>Bacillati</taxon>
        <taxon>Bacillota</taxon>
        <taxon>Bacilli</taxon>
        <taxon>Lactobacillales</taxon>
        <taxon>Lactobacillaceae</taxon>
        <taxon>Lactobacillus</taxon>
    </lineage>
</organism>
<keyword evidence="14 19" id="KW-0378">Hydrolase</keyword>
<comment type="function">
    <text evidence="1 14">Converts 2,5-diamino-6-(ribosylamino)-4(3h)-pyrimidinone 5'-phosphate into 5-amino-6-(ribosylamino)-2,4(1h,3h)-pyrimidinedione 5'-phosphate.</text>
</comment>
<dbReference type="SUPFAM" id="SSF53927">
    <property type="entry name" value="Cytidine deaminase-like"/>
    <property type="match status" value="1"/>
</dbReference>
<feature type="binding site" evidence="16">
    <location>
        <begin position="289"/>
        <end position="295"/>
    </location>
    <ligand>
        <name>NADP(+)</name>
        <dbReference type="ChEBI" id="CHEBI:58349"/>
    </ligand>
</feature>
<dbReference type="GO" id="GO:0008703">
    <property type="term" value="F:5-amino-6-(5-phosphoribosylamino)uracil reductase activity"/>
    <property type="evidence" value="ECO:0007669"/>
    <property type="project" value="UniProtKB-EC"/>
</dbReference>
<dbReference type="Gene3D" id="3.40.140.10">
    <property type="entry name" value="Cytidine Deaminase, domain 2"/>
    <property type="match status" value="1"/>
</dbReference>
<dbReference type="InterPro" id="IPR024072">
    <property type="entry name" value="DHFR-like_dom_sf"/>
</dbReference>
<keyword evidence="6 14" id="KW-0686">Riboflavin biosynthesis</keyword>
<dbReference type="PROSITE" id="PS00903">
    <property type="entry name" value="CYT_DCMP_DEAMINASES_1"/>
    <property type="match status" value="1"/>
</dbReference>
<feature type="active site" description="Proton donor" evidence="15">
    <location>
        <position position="53"/>
    </location>
</feature>
<dbReference type="UniPathway" id="UPA00275">
    <property type="reaction ID" value="UER00401"/>
</dbReference>